<dbReference type="SUPFAM" id="SSF52833">
    <property type="entry name" value="Thioredoxin-like"/>
    <property type="match status" value="1"/>
</dbReference>
<evidence type="ECO:0000256" key="2">
    <source>
        <dbReference type="ARBA" id="ARBA00022748"/>
    </source>
</evidence>
<dbReference type="PROSITE" id="PS51352">
    <property type="entry name" value="THIOREDOXIN_2"/>
    <property type="match status" value="1"/>
</dbReference>
<dbReference type="InterPro" id="IPR000866">
    <property type="entry name" value="AhpC/TSA"/>
</dbReference>
<keyword evidence="4" id="KW-0676">Redox-active center</keyword>
<sequence length="167" mass="18277">MRRQAIALLSVLAVLTLTACDEGNANRLNSGDIAPAFTASSLGGAPVRFPDDLRGKPVVIRFWADWCRYCENEMTAIERVWQRHRDQGLTVIAINAGQSRQEVEAFIGRIGVTYPALLDEKAAISRQYGVVALPTTYFVGGDGRIRGKVLGEADEATFERLAVDLLP</sequence>
<dbReference type="InterPro" id="IPR013766">
    <property type="entry name" value="Thioredoxin_domain"/>
</dbReference>
<dbReference type="Pfam" id="PF00578">
    <property type="entry name" value="AhpC-TSA"/>
    <property type="match status" value="1"/>
</dbReference>
<organism evidence="7 8">
    <name type="scientific">Candidatus Accumulibacter proximus</name>
    <dbReference type="NCBI Taxonomy" id="2954385"/>
    <lineage>
        <taxon>Bacteria</taxon>
        <taxon>Pseudomonadati</taxon>
        <taxon>Pseudomonadota</taxon>
        <taxon>Betaproteobacteria</taxon>
        <taxon>Candidatus Accumulibacter</taxon>
    </lineage>
</organism>
<feature type="signal peptide" evidence="5">
    <location>
        <begin position="1"/>
        <end position="19"/>
    </location>
</feature>
<evidence type="ECO:0000313" key="8">
    <source>
        <dbReference type="Proteomes" id="UP000697998"/>
    </source>
</evidence>
<evidence type="ECO:0000256" key="5">
    <source>
        <dbReference type="SAM" id="SignalP"/>
    </source>
</evidence>
<feature type="domain" description="Thioredoxin" evidence="6">
    <location>
        <begin position="28"/>
        <end position="167"/>
    </location>
</feature>
<keyword evidence="2" id="KW-0201">Cytochrome c-type biogenesis</keyword>
<dbReference type="PROSITE" id="PS51257">
    <property type="entry name" value="PROKAR_LIPOPROTEIN"/>
    <property type="match status" value="1"/>
</dbReference>
<feature type="chain" id="PRO_5037228816" evidence="5">
    <location>
        <begin position="20"/>
        <end position="167"/>
    </location>
</feature>
<evidence type="ECO:0000256" key="4">
    <source>
        <dbReference type="ARBA" id="ARBA00023284"/>
    </source>
</evidence>
<dbReference type="PANTHER" id="PTHR42852">
    <property type="entry name" value="THIOL:DISULFIDE INTERCHANGE PROTEIN DSBE"/>
    <property type="match status" value="1"/>
</dbReference>
<evidence type="ECO:0000313" key="7">
    <source>
        <dbReference type="EMBL" id="MBK7674234.1"/>
    </source>
</evidence>
<dbReference type="CDD" id="cd02966">
    <property type="entry name" value="TlpA_like_family"/>
    <property type="match status" value="1"/>
</dbReference>
<dbReference type="AlphaFoldDB" id="A0A935PVR9"/>
<evidence type="ECO:0000256" key="1">
    <source>
        <dbReference type="ARBA" id="ARBA00004196"/>
    </source>
</evidence>
<accession>A0A935PVR9</accession>
<dbReference type="GO" id="GO:0016491">
    <property type="term" value="F:oxidoreductase activity"/>
    <property type="evidence" value="ECO:0007669"/>
    <property type="project" value="InterPro"/>
</dbReference>
<dbReference type="GO" id="GO:0017004">
    <property type="term" value="P:cytochrome complex assembly"/>
    <property type="evidence" value="ECO:0007669"/>
    <property type="project" value="UniProtKB-KW"/>
</dbReference>
<keyword evidence="5" id="KW-0732">Signal</keyword>
<protein>
    <submittedName>
        <fullName evidence="7">TlpA family protein disulfide reductase</fullName>
    </submittedName>
</protein>
<name>A0A935PVR9_9PROT</name>
<dbReference type="GO" id="GO:0030313">
    <property type="term" value="C:cell envelope"/>
    <property type="evidence" value="ECO:0007669"/>
    <property type="project" value="UniProtKB-SubCell"/>
</dbReference>
<dbReference type="GO" id="GO:0016209">
    <property type="term" value="F:antioxidant activity"/>
    <property type="evidence" value="ECO:0007669"/>
    <property type="project" value="InterPro"/>
</dbReference>
<dbReference type="Proteomes" id="UP000697998">
    <property type="component" value="Unassembled WGS sequence"/>
</dbReference>
<dbReference type="InterPro" id="IPR036249">
    <property type="entry name" value="Thioredoxin-like_sf"/>
</dbReference>
<comment type="caution">
    <text evidence="7">The sequence shown here is derived from an EMBL/GenBank/DDBJ whole genome shotgun (WGS) entry which is preliminary data.</text>
</comment>
<evidence type="ECO:0000256" key="3">
    <source>
        <dbReference type="ARBA" id="ARBA00023157"/>
    </source>
</evidence>
<dbReference type="PANTHER" id="PTHR42852:SF6">
    <property type="entry name" value="THIOL:DISULFIDE INTERCHANGE PROTEIN DSBE"/>
    <property type="match status" value="1"/>
</dbReference>
<dbReference type="EMBL" id="JADJMH010000002">
    <property type="protein sequence ID" value="MBK7674234.1"/>
    <property type="molecule type" value="Genomic_DNA"/>
</dbReference>
<keyword evidence="3" id="KW-1015">Disulfide bond</keyword>
<reference evidence="7 8" key="1">
    <citation type="submission" date="2020-10" db="EMBL/GenBank/DDBJ databases">
        <title>Connecting structure to function with the recovery of over 1000 high-quality activated sludge metagenome-assembled genomes encoding full-length rRNA genes using long-read sequencing.</title>
        <authorList>
            <person name="Singleton C.M."/>
            <person name="Petriglieri F."/>
            <person name="Kristensen J.M."/>
            <person name="Kirkegaard R.H."/>
            <person name="Michaelsen T.Y."/>
            <person name="Andersen M.H."/>
            <person name="Karst S.M."/>
            <person name="Dueholm M.S."/>
            <person name="Nielsen P.H."/>
            <person name="Albertsen M."/>
        </authorList>
    </citation>
    <scope>NUCLEOTIDE SEQUENCE [LARGE SCALE GENOMIC DNA]</scope>
    <source>
        <strain evidence="7">EsbW_18-Q3-R4-48_BATAC.285</strain>
    </source>
</reference>
<comment type="subcellular location">
    <subcellularLocation>
        <location evidence="1">Cell envelope</location>
    </subcellularLocation>
</comment>
<dbReference type="Gene3D" id="3.40.30.10">
    <property type="entry name" value="Glutaredoxin"/>
    <property type="match status" value="1"/>
</dbReference>
<proteinExistence type="predicted"/>
<dbReference type="InterPro" id="IPR050553">
    <property type="entry name" value="Thioredoxin_ResA/DsbE_sf"/>
</dbReference>
<evidence type="ECO:0000259" key="6">
    <source>
        <dbReference type="PROSITE" id="PS51352"/>
    </source>
</evidence>
<gene>
    <name evidence="7" type="ORF">IPJ27_05405</name>
</gene>